<evidence type="ECO:0000256" key="8">
    <source>
        <dbReference type="ARBA" id="ARBA00031737"/>
    </source>
</evidence>
<keyword evidence="4" id="KW-0963">Cytoplasm</keyword>
<evidence type="ECO:0000256" key="3">
    <source>
        <dbReference type="ARBA" id="ARBA00018787"/>
    </source>
</evidence>
<proteinExistence type="inferred from homology"/>
<evidence type="ECO:0000256" key="6">
    <source>
        <dbReference type="ARBA" id="ARBA00023054"/>
    </source>
</evidence>
<comment type="caution">
    <text evidence="9">The sequence shown here is derived from an EMBL/GenBank/DDBJ whole genome shotgun (WGS) entry which is preliminary data.</text>
</comment>
<dbReference type="AlphaFoldDB" id="A0A3E0HBM7"/>
<dbReference type="InterPro" id="IPR007793">
    <property type="entry name" value="DivIVA_fam"/>
</dbReference>
<evidence type="ECO:0000256" key="2">
    <source>
        <dbReference type="ARBA" id="ARBA00009008"/>
    </source>
</evidence>
<keyword evidence="5" id="KW-0132">Cell division</keyword>
<keyword evidence="10" id="KW-1185">Reference proteome</keyword>
<accession>A0A3E0HBM7</accession>
<keyword evidence="7" id="KW-0131">Cell cycle</keyword>
<evidence type="ECO:0000256" key="7">
    <source>
        <dbReference type="ARBA" id="ARBA00023306"/>
    </source>
</evidence>
<dbReference type="InterPro" id="IPR019933">
    <property type="entry name" value="DivIVA_domain"/>
</dbReference>
<dbReference type="PANTHER" id="PTHR35794:SF2">
    <property type="entry name" value="CELL DIVISION PROTEIN DIVIVA"/>
    <property type="match status" value="1"/>
</dbReference>
<comment type="subcellular location">
    <subcellularLocation>
        <location evidence="1">Cytoplasm</location>
    </subcellularLocation>
</comment>
<dbReference type="RefSeq" id="WP_116177850.1">
    <property type="nucleotide sequence ID" value="NZ_CP144375.1"/>
</dbReference>
<name>A0A3E0HBM7_9PSEU</name>
<dbReference type="PANTHER" id="PTHR35794">
    <property type="entry name" value="CELL DIVISION PROTEIN DIVIVA"/>
    <property type="match status" value="1"/>
</dbReference>
<dbReference type="NCBIfam" id="TIGR03544">
    <property type="entry name" value="DivI1A_domain"/>
    <property type="match status" value="2"/>
</dbReference>
<dbReference type="GO" id="GO:0051301">
    <property type="term" value="P:cell division"/>
    <property type="evidence" value="ECO:0007669"/>
    <property type="project" value="UniProtKB-KW"/>
</dbReference>
<evidence type="ECO:0000313" key="10">
    <source>
        <dbReference type="Proteomes" id="UP000256269"/>
    </source>
</evidence>
<evidence type="ECO:0000256" key="4">
    <source>
        <dbReference type="ARBA" id="ARBA00022490"/>
    </source>
</evidence>
<organism evidence="9 10">
    <name type="scientific">Kutzneria buriramensis</name>
    <dbReference type="NCBI Taxonomy" id="1045776"/>
    <lineage>
        <taxon>Bacteria</taxon>
        <taxon>Bacillati</taxon>
        <taxon>Actinomycetota</taxon>
        <taxon>Actinomycetes</taxon>
        <taxon>Pseudonocardiales</taxon>
        <taxon>Pseudonocardiaceae</taxon>
        <taxon>Kutzneria</taxon>
    </lineage>
</organism>
<gene>
    <name evidence="9" type="ORF">BCF44_111114</name>
</gene>
<keyword evidence="6" id="KW-0175">Coiled coil</keyword>
<dbReference type="OrthoDB" id="5198800at2"/>
<reference evidence="9 10" key="1">
    <citation type="submission" date="2018-08" db="EMBL/GenBank/DDBJ databases">
        <title>Genomic Encyclopedia of Archaeal and Bacterial Type Strains, Phase II (KMG-II): from individual species to whole genera.</title>
        <authorList>
            <person name="Goeker M."/>
        </authorList>
    </citation>
    <scope>NUCLEOTIDE SEQUENCE [LARGE SCALE GENOMIC DNA]</scope>
    <source>
        <strain evidence="9 10">DSM 45791</strain>
    </source>
</reference>
<sequence length="82" mass="9189">MSPEDVREVTFSLALKSRNAYDEAEVDAFLDRIEATLRGEDTVTARDVRDVAFTHPGLGRRGYTKDEVDEFLDQVAAALEAR</sequence>
<evidence type="ECO:0000256" key="5">
    <source>
        <dbReference type="ARBA" id="ARBA00022618"/>
    </source>
</evidence>
<dbReference type="Gene3D" id="6.10.250.660">
    <property type="match status" value="2"/>
</dbReference>
<dbReference type="GO" id="GO:0005737">
    <property type="term" value="C:cytoplasm"/>
    <property type="evidence" value="ECO:0007669"/>
    <property type="project" value="UniProtKB-SubCell"/>
</dbReference>
<comment type="similarity">
    <text evidence="2">Belongs to the DivIVA family.</text>
</comment>
<protein>
    <recommendedName>
        <fullName evidence="3">Cell wall synthesis protein Wag31</fullName>
    </recommendedName>
    <alternativeName>
        <fullName evidence="8">Antigen 84</fullName>
    </alternativeName>
</protein>
<dbReference type="EMBL" id="QUNO01000011">
    <property type="protein sequence ID" value="REH41812.1"/>
    <property type="molecule type" value="Genomic_DNA"/>
</dbReference>
<evidence type="ECO:0000313" key="9">
    <source>
        <dbReference type="EMBL" id="REH41812.1"/>
    </source>
</evidence>
<evidence type="ECO:0000256" key="1">
    <source>
        <dbReference type="ARBA" id="ARBA00004496"/>
    </source>
</evidence>
<dbReference type="Proteomes" id="UP000256269">
    <property type="component" value="Unassembled WGS sequence"/>
</dbReference>